<dbReference type="GO" id="GO:0005886">
    <property type="term" value="C:plasma membrane"/>
    <property type="evidence" value="ECO:0007669"/>
    <property type="project" value="TreeGrafter"/>
</dbReference>
<feature type="compositionally biased region" description="Polar residues" evidence="2">
    <location>
        <begin position="1"/>
        <end position="14"/>
    </location>
</feature>
<comment type="caution">
    <text evidence="3">The sequence shown here is derived from an EMBL/GenBank/DDBJ whole genome shotgun (WGS) entry which is preliminary data.</text>
</comment>
<feature type="compositionally biased region" description="Low complexity" evidence="2">
    <location>
        <begin position="15"/>
        <end position="45"/>
    </location>
</feature>
<evidence type="ECO:0000313" key="3">
    <source>
        <dbReference type="EMBL" id="CAE1305224.1"/>
    </source>
</evidence>
<name>A0A812DNQ6_ACAPH</name>
<evidence type="ECO:0000256" key="2">
    <source>
        <dbReference type="SAM" id="MobiDB-lite"/>
    </source>
</evidence>
<feature type="compositionally biased region" description="Polar residues" evidence="2">
    <location>
        <begin position="67"/>
        <end position="82"/>
    </location>
</feature>
<reference evidence="3" key="1">
    <citation type="submission" date="2021-01" db="EMBL/GenBank/DDBJ databases">
        <authorList>
            <person name="Li R."/>
            <person name="Bekaert M."/>
        </authorList>
    </citation>
    <scope>NUCLEOTIDE SEQUENCE</scope>
    <source>
        <strain evidence="3">Farmed</strain>
    </source>
</reference>
<evidence type="ECO:0000256" key="1">
    <source>
        <dbReference type="ARBA" id="ARBA00005350"/>
    </source>
</evidence>
<dbReference type="Pfam" id="PF03803">
    <property type="entry name" value="Scramblase"/>
    <property type="match status" value="1"/>
</dbReference>
<feature type="compositionally biased region" description="Pro residues" evidence="2">
    <location>
        <begin position="205"/>
        <end position="214"/>
    </location>
</feature>
<dbReference type="InterPro" id="IPR005552">
    <property type="entry name" value="Scramblase"/>
</dbReference>
<gene>
    <name evidence="3" type="ORF">SPHA_57724</name>
</gene>
<dbReference type="EMBL" id="CAHIKZ030003900">
    <property type="protein sequence ID" value="CAE1305224.1"/>
    <property type="molecule type" value="Genomic_DNA"/>
</dbReference>
<sequence>MPDVITTQPSTDSNPAAQPTPQTTPAPQVQGVTPQPQQGFTGPQPGQTPAPQNPAPQQGYTVPQPAQAPSQQGYIASPAGQTAPQQGYVPQQQGYSGPQSGQAQPPQGYVAPQPPQQGYNPNQQGYTPQQQPTYVPQQQPGYTPQQPGYVPQQQPGYAPQQQPGYAPQQPPPPSGYVPQQQPGYAPQQPPPPPGYEPQSQAGFAPQPPPPPPGYGPQAGYAPQPSYVPQPGYAPPQPQVSGAAAPVYPVLDGQGNQQNQWMPKPETISGCPPGLEYLTLIDQILIKQKAEVLETLTDIETQNKYKLVNSAGQQVYFATEETDTCLRQICGSVRGFVMHIVDNHGQEVMRVSRDFKCSAGCCWCICCKACALEVIIEAPVGEVIGKVKQTCSFLRPYFHITTPEDEIVLKIRGPVAQVPFCVAGQDFQVLAPDKNTTVGKISKERTGLIKEMFTRADNFGVTFPMNLDVKSKAAMIGAVFLIDLMYFERQFQLNREQTQAAATAASAATPARSMFSFLSRNTERSS</sequence>
<dbReference type="SUPFAM" id="SSF54518">
    <property type="entry name" value="Tubby C-terminal domain-like"/>
    <property type="match status" value="1"/>
</dbReference>
<proteinExistence type="inferred from homology"/>
<feature type="compositionally biased region" description="Pro residues" evidence="2">
    <location>
        <begin position="225"/>
        <end position="237"/>
    </location>
</feature>
<dbReference type="AlphaFoldDB" id="A0A812DNQ6"/>
<organism evidence="3 4">
    <name type="scientific">Acanthosepion pharaonis</name>
    <name type="common">Pharaoh cuttlefish</name>
    <name type="synonym">Sepia pharaonis</name>
    <dbReference type="NCBI Taxonomy" id="158019"/>
    <lineage>
        <taxon>Eukaryota</taxon>
        <taxon>Metazoa</taxon>
        <taxon>Spiralia</taxon>
        <taxon>Lophotrochozoa</taxon>
        <taxon>Mollusca</taxon>
        <taxon>Cephalopoda</taxon>
        <taxon>Coleoidea</taxon>
        <taxon>Decapodiformes</taxon>
        <taxon>Sepiida</taxon>
        <taxon>Sepiina</taxon>
        <taxon>Sepiidae</taxon>
        <taxon>Acanthosepion</taxon>
    </lineage>
</organism>
<accession>A0A812DNQ6</accession>
<dbReference type="PANTHER" id="PTHR23248">
    <property type="entry name" value="PHOSPHOLIPID SCRAMBLASE-RELATED"/>
    <property type="match status" value="1"/>
</dbReference>
<evidence type="ECO:0000313" key="4">
    <source>
        <dbReference type="Proteomes" id="UP000597762"/>
    </source>
</evidence>
<keyword evidence="4" id="KW-1185">Reference proteome</keyword>
<dbReference type="Proteomes" id="UP000597762">
    <property type="component" value="Unassembled WGS sequence"/>
</dbReference>
<feature type="compositionally biased region" description="Low complexity" evidence="2">
    <location>
        <begin position="116"/>
        <end position="167"/>
    </location>
</feature>
<comment type="similarity">
    <text evidence="1">Belongs to the phospholipid scramblase family.</text>
</comment>
<protein>
    <submittedName>
        <fullName evidence="3">Phospholipid scramblase 2,Phospholipid scramblase 1,Phospholipid scramblase 3,Phospholipid scramblase family member 5</fullName>
    </submittedName>
</protein>
<feature type="compositionally biased region" description="Low complexity" evidence="2">
    <location>
        <begin position="176"/>
        <end position="186"/>
    </location>
</feature>
<dbReference type="InterPro" id="IPR025659">
    <property type="entry name" value="Tubby-like_C"/>
</dbReference>
<dbReference type="PANTHER" id="PTHR23248:SF63">
    <property type="entry name" value="PHOSPHOLIPID SCRAMBLASE"/>
    <property type="match status" value="1"/>
</dbReference>
<feature type="region of interest" description="Disordered" evidence="2">
    <location>
        <begin position="1"/>
        <end position="240"/>
    </location>
</feature>
<feature type="compositionally biased region" description="Low complexity" evidence="2">
    <location>
        <begin position="83"/>
        <end position="108"/>
    </location>
</feature>
<dbReference type="GO" id="GO:0017128">
    <property type="term" value="F:phospholipid scramblase activity"/>
    <property type="evidence" value="ECO:0007669"/>
    <property type="project" value="InterPro"/>
</dbReference>
<feature type="compositionally biased region" description="Low complexity" evidence="2">
    <location>
        <begin position="215"/>
        <end position="224"/>
    </location>
</feature>
<dbReference type="OrthoDB" id="191150at2759"/>